<gene>
    <name evidence="2" type="ORF">Q5H93_06900</name>
</gene>
<dbReference type="Proteomes" id="UP001176429">
    <property type="component" value="Unassembled WGS sequence"/>
</dbReference>
<organism evidence="2 3">
    <name type="scientific">Hymenobacter aranciens</name>
    <dbReference type="NCBI Taxonomy" id="3063996"/>
    <lineage>
        <taxon>Bacteria</taxon>
        <taxon>Pseudomonadati</taxon>
        <taxon>Bacteroidota</taxon>
        <taxon>Cytophagia</taxon>
        <taxon>Cytophagales</taxon>
        <taxon>Hymenobacteraceae</taxon>
        <taxon>Hymenobacter</taxon>
    </lineage>
</organism>
<comment type="caution">
    <text evidence="2">The sequence shown here is derived from an EMBL/GenBank/DDBJ whole genome shotgun (WGS) entry which is preliminary data.</text>
</comment>
<evidence type="ECO:0000313" key="2">
    <source>
        <dbReference type="EMBL" id="MDO7874454.1"/>
    </source>
</evidence>
<dbReference type="PANTHER" id="PTHR47129">
    <property type="entry name" value="QUINONE OXIDOREDUCTASE 2"/>
    <property type="match status" value="1"/>
</dbReference>
<reference evidence="2" key="1">
    <citation type="submission" date="2023-07" db="EMBL/GenBank/DDBJ databases">
        <authorList>
            <person name="Kim M.K."/>
        </authorList>
    </citation>
    <scope>NUCLEOTIDE SEQUENCE</scope>
    <source>
        <strain evidence="2">ASUV-10-1</strain>
    </source>
</reference>
<keyword evidence="2" id="KW-0560">Oxidoreductase</keyword>
<sequence>MIAITGATGHLGQATIQALLTQVPASEIIAVVRDPQKAAALQAQGVQVRPGDYNDQASLTAAFAGADKVLLISTVETELELRRQQHLNAIEAAKQAGVAHLIYTSVVNPSAESPFVASPGHAATEADLRASGLSYTIFRNTLYLDLLPGLIGESTLPSGKYHSAAGKGKVSYALRSEIGEALANAMTSSGHENQVYDIAPAPAYSMRDVAQTLSEVSGQPVEYVAISNDDLKAALRQHHLPEPVVELLAGMTQAMEQDEFNLDSPAFEQLLGRKPTNLQQFLASVYGK</sequence>
<dbReference type="InterPro" id="IPR052718">
    <property type="entry name" value="NmrA-type_oxidoreductase"/>
</dbReference>
<dbReference type="Pfam" id="PF05368">
    <property type="entry name" value="NmrA"/>
    <property type="match status" value="1"/>
</dbReference>
<dbReference type="EC" id="1.6.5.2" evidence="2"/>
<name>A0ABT9B854_9BACT</name>
<accession>A0ABT9B854</accession>
<evidence type="ECO:0000259" key="1">
    <source>
        <dbReference type="Pfam" id="PF05368"/>
    </source>
</evidence>
<protein>
    <submittedName>
        <fullName evidence="2">SDR family oxidoreductase</fullName>
        <ecNumber evidence="2">1.6.5.2</ecNumber>
    </submittedName>
</protein>
<proteinExistence type="predicted"/>
<dbReference type="GO" id="GO:0003955">
    <property type="term" value="F:NAD(P)H dehydrogenase (quinone) activity"/>
    <property type="evidence" value="ECO:0007669"/>
    <property type="project" value="UniProtKB-EC"/>
</dbReference>
<dbReference type="CDD" id="cd05269">
    <property type="entry name" value="TMR_SDR_a"/>
    <property type="match status" value="1"/>
</dbReference>
<dbReference type="PANTHER" id="PTHR47129:SF1">
    <property type="entry name" value="NMRA-LIKE DOMAIN-CONTAINING PROTEIN"/>
    <property type="match status" value="1"/>
</dbReference>
<dbReference type="Gene3D" id="3.40.50.720">
    <property type="entry name" value="NAD(P)-binding Rossmann-like Domain"/>
    <property type="match status" value="1"/>
</dbReference>
<dbReference type="SUPFAM" id="SSF51735">
    <property type="entry name" value="NAD(P)-binding Rossmann-fold domains"/>
    <property type="match status" value="1"/>
</dbReference>
<dbReference type="EMBL" id="JAUQSY010000004">
    <property type="protein sequence ID" value="MDO7874454.1"/>
    <property type="molecule type" value="Genomic_DNA"/>
</dbReference>
<keyword evidence="3" id="KW-1185">Reference proteome</keyword>
<feature type="domain" description="NmrA-like" evidence="1">
    <location>
        <begin position="2"/>
        <end position="264"/>
    </location>
</feature>
<dbReference type="InterPro" id="IPR036291">
    <property type="entry name" value="NAD(P)-bd_dom_sf"/>
</dbReference>
<dbReference type="Gene3D" id="3.90.25.10">
    <property type="entry name" value="UDP-galactose 4-epimerase, domain 1"/>
    <property type="match status" value="1"/>
</dbReference>
<dbReference type="InterPro" id="IPR008030">
    <property type="entry name" value="NmrA-like"/>
</dbReference>
<evidence type="ECO:0000313" key="3">
    <source>
        <dbReference type="Proteomes" id="UP001176429"/>
    </source>
</evidence>
<dbReference type="RefSeq" id="WP_305005770.1">
    <property type="nucleotide sequence ID" value="NZ_JAUQSY010000004.1"/>
</dbReference>